<reference evidence="2 3" key="1">
    <citation type="submission" date="2017-05" db="EMBL/GenBank/DDBJ databases">
        <authorList>
            <person name="Varghese N."/>
            <person name="Submissions S."/>
        </authorList>
    </citation>
    <scope>NUCLEOTIDE SEQUENCE [LARGE SCALE GENOMIC DNA]</scope>
    <source>
        <strain evidence="2 3">DSM 25457</strain>
    </source>
</reference>
<keyword evidence="1" id="KW-0472">Membrane</keyword>
<proteinExistence type="predicted"/>
<keyword evidence="1" id="KW-0812">Transmembrane</keyword>
<protein>
    <submittedName>
        <fullName evidence="2">Uncharacterized protein</fullName>
    </submittedName>
</protein>
<organism evidence="2 3">
    <name type="scientific">Neorhodopirellula lusitana</name>
    <dbReference type="NCBI Taxonomy" id="445327"/>
    <lineage>
        <taxon>Bacteria</taxon>
        <taxon>Pseudomonadati</taxon>
        <taxon>Planctomycetota</taxon>
        <taxon>Planctomycetia</taxon>
        <taxon>Pirellulales</taxon>
        <taxon>Pirellulaceae</taxon>
        <taxon>Neorhodopirellula</taxon>
    </lineage>
</organism>
<accession>A0ABY1PS14</accession>
<evidence type="ECO:0000313" key="3">
    <source>
        <dbReference type="Proteomes" id="UP001158067"/>
    </source>
</evidence>
<keyword evidence="3" id="KW-1185">Reference proteome</keyword>
<dbReference type="Proteomes" id="UP001158067">
    <property type="component" value="Unassembled WGS sequence"/>
</dbReference>
<keyword evidence="1" id="KW-1133">Transmembrane helix</keyword>
<gene>
    <name evidence="2" type="ORF">SAMN06265222_101715</name>
</gene>
<dbReference type="EMBL" id="FXUG01000001">
    <property type="protein sequence ID" value="SMP42124.1"/>
    <property type="molecule type" value="Genomic_DNA"/>
</dbReference>
<dbReference type="RefSeq" id="WP_283430910.1">
    <property type="nucleotide sequence ID" value="NZ_FXUG01000001.1"/>
</dbReference>
<name>A0ABY1PS14_9BACT</name>
<feature type="transmembrane region" description="Helical" evidence="1">
    <location>
        <begin position="64"/>
        <end position="88"/>
    </location>
</feature>
<feature type="transmembrane region" description="Helical" evidence="1">
    <location>
        <begin position="31"/>
        <end position="52"/>
    </location>
</feature>
<comment type="caution">
    <text evidence="2">The sequence shown here is derived from an EMBL/GenBank/DDBJ whole genome shotgun (WGS) entry which is preliminary data.</text>
</comment>
<evidence type="ECO:0000313" key="2">
    <source>
        <dbReference type="EMBL" id="SMP42124.1"/>
    </source>
</evidence>
<evidence type="ECO:0000256" key="1">
    <source>
        <dbReference type="SAM" id="Phobius"/>
    </source>
</evidence>
<feature type="transmembrane region" description="Helical" evidence="1">
    <location>
        <begin position="6"/>
        <end position="24"/>
    </location>
</feature>
<feature type="transmembrane region" description="Helical" evidence="1">
    <location>
        <begin position="185"/>
        <end position="203"/>
    </location>
</feature>
<sequence>MFEPFAALVAFTPLVIYLFVLAICRVSGRTLVWSGAADTGAVLLAISGLVIVGPIELFFPKATAYLLGAWVWLPLLFLYFLFGCLWIINSRTSIVVYGRTSEQLFPAVLKAAQSIDNTATGDPQTLQFHLPKAGVHLRLDAAPMHDCVKLIAFEPLLTAAFWSTLSVHLRHEVAEVAAPRPRRGWAALGLAILITAWLVEYVSNEPQLLVDGFREWLVR</sequence>